<sequence length="156" mass="17762">MTYPCHWFSEQVGLAGDLGSTNDVLIPLENELNNDPEEPWSKNGVFELIDHLCEPFRFKNGNTKWPTYSSNEDGFFNGGELPGMVRVGYMTYFQDYKWTYATTNIDDNYNPYLDASRTFNNHAGGNDEEAIRGEGKPNNDHGIDNFDNDLVRDSTT</sequence>
<evidence type="ECO:0000313" key="2">
    <source>
        <dbReference type="EMBL" id="GJS92843.1"/>
    </source>
</evidence>
<evidence type="ECO:0000313" key="3">
    <source>
        <dbReference type="Proteomes" id="UP001151760"/>
    </source>
</evidence>
<organism evidence="2 3">
    <name type="scientific">Tanacetum coccineum</name>
    <dbReference type="NCBI Taxonomy" id="301880"/>
    <lineage>
        <taxon>Eukaryota</taxon>
        <taxon>Viridiplantae</taxon>
        <taxon>Streptophyta</taxon>
        <taxon>Embryophyta</taxon>
        <taxon>Tracheophyta</taxon>
        <taxon>Spermatophyta</taxon>
        <taxon>Magnoliopsida</taxon>
        <taxon>eudicotyledons</taxon>
        <taxon>Gunneridae</taxon>
        <taxon>Pentapetalae</taxon>
        <taxon>asterids</taxon>
        <taxon>campanulids</taxon>
        <taxon>Asterales</taxon>
        <taxon>Asteraceae</taxon>
        <taxon>Asteroideae</taxon>
        <taxon>Anthemideae</taxon>
        <taxon>Anthemidinae</taxon>
        <taxon>Tanacetum</taxon>
    </lineage>
</organism>
<keyword evidence="3" id="KW-1185">Reference proteome</keyword>
<reference evidence="2" key="2">
    <citation type="submission" date="2022-01" db="EMBL/GenBank/DDBJ databases">
        <authorList>
            <person name="Yamashiro T."/>
            <person name="Shiraishi A."/>
            <person name="Satake H."/>
            <person name="Nakayama K."/>
        </authorList>
    </citation>
    <scope>NUCLEOTIDE SEQUENCE</scope>
</reference>
<accession>A0ABQ4ZVS4</accession>
<comment type="caution">
    <text evidence="2">The sequence shown here is derived from an EMBL/GenBank/DDBJ whole genome shotgun (WGS) entry which is preliminary data.</text>
</comment>
<feature type="region of interest" description="Disordered" evidence="1">
    <location>
        <begin position="120"/>
        <end position="156"/>
    </location>
</feature>
<dbReference type="Proteomes" id="UP001151760">
    <property type="component" value="Unassembled WGS sequence"/>
</dbReference>
<feature type="compositionally biased region" description="Basic and acidic residues" evidence="1">
    <location>
        <begin position="129"/>
        <end position="156"/>
    </location>
</feature>
<reference evidence="2" key="1">
    <citation type="journal article" date="2022" name="Int. J. Mol. Sci.">
        <title>Draft Genome of Tanacetum Coccineum: Genomic Comparison of Closely Related Tanacetum-Family Plants.</title>
        <authorList>
            <person name="Yamashiro T."/>
            <person name="Shiraishi A."/>
            <person name="Nakayama K."/>
            <person name="Satake H."/>
        </authorList>
    </citation>
    <scope>NUCLEOTIDE SEQUENCE</scope>
</reference>
<proteinExistence type="predicted"/>
<gene>
    <name evidence="2" type="ORF">Tco_0799811</name>
</gene>
<dbReference type="EMBL" id="BQNB010011611">
    <property type="protein sequence ID" value="GJS92843.1"/>
    <property type="molecule type" value="Genomic_DNA"/>
</dbReference>
<name>A0ABQ4ZVS4_9ASTR</name>
<evidence type="ECO:0000256" key="1">
    <source>
        <dbReference type="SAM" id="MobiDB-lite"/>
    </source>
</evidence>
<protein>
    <submittedName>
        <fullName evidence="2">Uncharacterized protein</fullName>
    </submittedName>
</protein>